<feature type="compositionally biased region" description="Polar residues" evidence="1">
    <location>
        <begin position="59"/>
        <end position="94"/>
    </location>
</feature>
<dbReference type="EMBL" id="VFPH01000001">
    <property type="protein sequence ID" value="TQM46139.1"/>
    <property type="molecule type" value="Genomic_DNA"/>
</dbReference>
<dbReference type="Proteomes" id="UP000319818">
    <property type="component" value="Unassembled WGS sequence"/>
</dbReference>
<dbReference type="AlphaFoldDB" id="A0A543GJ85"/>
<evidence type="ECO:0000313" key="3">
    <source>
        <dbReference type="Proteomes" id="UP000319818"/>
    </source>
</evidence>
<keyword evidence="3" id="KW-1185">Reference proteome</keyword>
<sequence length="107" mass="10909">MVVDVIRRDPLAARTVLTPAVLDDLDGDDTSPRSRNGATAPLPDRSTLQPNAPADFPTVQATRNGTSTNGSGPRNTGKTPATTPAGSASDSEPSVTGFGGVDVSDYV</sequence>
<name>A0A543GJ85_9PSEU</name>
<feature type="region of interest" description="Disordered" evidence="1">
    <location>
        <begin position="19"/>
        <end position="107"/>
    </location>
</feature>
<evidence type="ECO:0000256" key="1">
    <source>
        <dbReference type="SAM" id="MobiDB-lite"/>
    </source>
</evidence>
<proteinExistence type="predicted"/>
<protein>
    <submittedName>
        <fullName evidence="2">Uncharacterized protein</fullName>
    </submittedName>
</protein>
<organism evidence="2 3">
    <name type="scientific">Pseudonocardia cypriaca</name>
    <dbReference type="NCBI Taxonomy" id="882449"/>
    <lineage>
        <taxon>Bacteria</taxon>
        <taxon>Bacillati</taxon>
        <taxon>Actinomycetota</taxon>
        <taxon>Actinomycetes</taxon>
        <taxon>Pseudonocardiales</taxon>
        <taxon>Pseudonocardiaceae</taxon>
        <taxon>Pseudonocardia</taxon>
    </lineage>
</organism>
<gene>
    <name evidence="2" type="ORF">FB388_3545</name>
</gene>
<reference evidence="2 3" key="1">
    <citation type="submission" date="2019-06" db="EMBL/GenBank/DDBJ databases">
        <title>Sequencing the genomes of 1000 actinobacteria strains.</title>
        <authorList>
            <person name="Klenk H.-P."/>
        </authorList>
    </citation>
    <scope>NUCLEOTIDE SEQUENCE [LARGE SCALE GENOMIC DNA]</scope>
    <source>
        <strain evidence="2 3">DSM 45511</strain>
    </source>
</reference>
<accession>A0A543GJ85</accession>
<comment type="caution">
    <text evidence="2">The sequence shown here is derived from an EMBL/GenBank/DDBJ whole genome shotgun (WGS) entry which is preliminary data.</text>
</comment>
<evidence type="ECO:0000313" key="2">
    <source>
        <dbReference type="EMBL" id="TQM46139.1"/>
    </source>
</evidence>